<evidence type="ECO:0000313" key="7">
    <source>
        <dbReference type="Proteomes" id="UP000220353"/>
    </source>
</evidence>
<accession>A0A2A6LXV3</accession>
<feature type="binding site" evidence="3">
    <location>
        <position position="299"/>
    </location>
    <ligand>
        <name>Zn(2+)</name>
        <dbReference type="ChEBI" id="CHEBI:29105"/>
    </ligand>
</feature>
<proteinExistence type="predicted"/>
<evidence type="ECO:0000256" key="1">
    <source>
        <dbReference type="ARBA" id="ARBA00022603"/>
    </source>
</evidence>
<dbReference type="PROSITE" id="PS50970">
    <property type="entry name" value="HCY"/>
    <property type="match status" value="1"/>
</dbReference>
<evidence type="ECO:0000313" key="8">
    <source>
        <dbReference type="Proteomes" id="UP000466694"/>
    </source>
</evidence>
<dbReference type="EMBL" id="NWTC01000009">
    <property type="protein sequence ID" value="PDT47215.1"/>
    <property type="molecule type" value="Genomic_DNA"/>
</dbReference>
<feature type="domain" description="Hcy-binding" evidence="4">
    <location>
        <begin position="8"/>
        <end position="314"/>
    </location>
</feature>
<organism evidence="6 7">
    <name type="scientific">Rhizobium fredii</name>
    <name type="common">Sinorhizobium fredii</name>
    <dbReference type="NCBI Taxonomy" id="380"/>
    <lineage>
        <taxon>Bacteria</taxon>
        <taxon>Pseudomonadati</taxon>
        <taxon>Pseudomonadota</taxon>
        <taxon>Alphaproteobacteria</taxon>
        <taxon>Hyphomicrobiales</taxon>
        <taxon>Rhizobiaceae</taxon>
        <taxon>Sinorhizobium/Ensifer group</taxon>
        <taxon>Sinorhizobium</taxon>
    </lineage>
</organism>
<name>A0A2A6LXV3_RHIFR</name>
<reference evidence="5 8" key="1">
    <citation type="journal article" date="2013" name="Genome Biol.">
        <title>Comparative genomics of the core and accessory genomes of 48 Sinorhizobium strains comprising five genospecies.</title>
        <authorList>
            <person name="Sugawara M."/>
            <person name="Epstein B."/>
            <person name="Badgley B.D."/>
            <person name="Unno T."/>
            <person name="Xu L."/>
            <person name="Reese J."/>
            <person name="Gyaneshwar P."/>
            <person name="Denny R."/>
            <person name="Mudge J."/>
            <person name="Bharti A.K."/>
            <person name="Farmer A.D."/>
            <person name="May G.D."/>
            <person name="Woodward J.E."/>
            <person name="Medigue C."/>
            <person name="Vallenet D."/>
            <person name="Lajus A."/>
            <person name="Rouy Z."/>
            <person name="Martinez-Vaz B."/>
            <person name="Tiffin P."/>
            <person name="Young N.D."/>
            <person name="Sadowsky M.J."/>
        </authorList>
    </citation>
    <scope>NUCLEOTIDE SEQUENCE [LARGE SCALE GENOMIC DNA]</scope>
    <source>
        <strain evidence="5 8">USDA205</strain>
    </source>
</reference>
<evidence type="ECO:0000256" key="3">
    <source>
        <dbReference type="PROSITE-ProRule" id="PRU00333"/>
    </source>
</evidence>
<dbReference type="InterPro" id="IPR036589">
    <property type="entry name" value="HCY_dom_sf"/>
</dbReference>
<sequence>MEHEFAKYRHDLPLLQGGTFLSDGGMETALIFHEGAELPHFASFVLLSSMEGRRQLLHYYTSYLEIARCRDTGFVLDTATWRANADWGEKLGYDAEDLDQVNRDAVYLLTELRAQYERPQVPIVFNGVIGPRGDGYKAGMMNAAEAEDYHAAQVAAFAGSEADMVTAVTMTNVDEAIGVARAARKHGMPCAISFTVETDGRLVTGRSLQEAVETVDAETEGYPHYYMVNCAHPSHFESSLDQDQAWVRRIGGIRANASTKSHAELDESETLDIGDISDLARRYRSLTGRLPHLRVLGGCCGTDHRHIAAICEACLPQAAMSA</sequence>
<gene>
    <name evidence="6" type="ORF">CO661_13580</name>
    <name evidence="5" type="ORF">GHK48_33560</name>
</gene>
<dbReference type="AlphaFoldDB" id="A0A2A6LXV3"/>
<comment type="cofactor">
    <cofactor evidence="3">
        <name>Zn(2+)</name>
        <dbReference type="ChEBI" id="CHEBI:29105"/>
    </cofactor>
</comment>
<dbReference type="SUPFAM" id="SSF82282">
    <property type="entry name" value="Homocysteine S-methyltransferase"/>
    <property type="match status" value="1"/>
</dbReference>
<dbReference type="Proteomes" id="UP000466694">
    <property type="component" value="Unassembled WGS sequence"/>
</dbReference>
<dbReference type="RefSeq" id="WP_037391305.1">
    <property type="nucleotide sequence ID" value="NZ_BJNI01000068.1"/>
</dbReference>
<dbReference type="Proteomes" id="UP000220353">
    <property type="component" value="Unassembled WGS sequence"/>
</dbReference>
<keyword evidence="3" id="KW-0479">Metal-binding</keyword>
<dbReference type="GeneID" id="48972283"/>
<protein>
    <submittedName>
        <fullName evidence="6">Homocysteine methyltransferase</fullName>
    </submittedName>
</protein>
<dbReference type="PANTHER" id="PTHR11103">
    <property type="entry name" value="SLR1189 PROTEIN"/>
    <property type="match status" value="1"/>
</dbReference>
<dbReference type="GO" id="GO:0032259">
    <property type="term" value="P:methylation"/>
    <property type="evidence" value="ECO:0007669"/>
    <property type="project" value="UniProtKB-KW"/>
</dbReference>
<reference evidence="6 7" key="2">
    <citation type="submission" date="2017-09" db="EMBL/GenBank/DDBJ databases">
        <title>Comparative genomics of rhizobia isolated from Phaseolus vulgaris in China.</title>
        <authorList>
            <person name="Tong W."/>
        </authorList>
    </citation>
    <scope>NUCLEOTIDE SEQUENCE [LARGE SCALE GENOMIC DNA]</scope>
    <source>
        <strain evidence="6 7">PCH1</strain>
    </source>
</reference>
<dbReference type="Pfam" id="PF02574">
    <property type="entry name" value="S-methyl_trans"/>
    <property type="match status" value="1"/>
</dbReference>
<dbReference type="EMBL" id="WISZ01000246">
    <property type="protein sequence ID" value="MQX13011.1"/>
    <property type="molecule type" value="Genomic_DNA"/>
</dbReference>
<evidence type="ECO:0000259" key="4">
    <source>
        <dbReference type="PROSITE" id="PS50970"/>
    </source>
</evidence>
<comment type="caution">
    <text evidence="6">The sequence shown here is derived from an EMBL/GenBank/DDBJ whole genome shotgun (WGS) entry which is preliminary data.</text>
</comment>
<keyword evidence="1 3" id="KW-0489">Methyltransferase</keyword>
<dbReference type="GO" id="GO:0046872">
    <property type="term" value="F:metal ion binding"/>
    <property type="evidence" value="ECO:0007669"/>
    <property type="project" value="UniProtKB-KW"/>
</dbReference>
<dbReference type="GO" id="GO:0008168">
    <property type="term" value="F:methyltransferase activity"/>
    <property type="evidence" value="ECO:0007669"/>
    <property type="project" value="UniProtKB-UniRule"/>
</dbReference>
<feature type="binding site" evidence="3">
    <location>
        <position position="230"/>
    </location>
    <ligand>
        <name>Zn(2+)</name>
        <dbReference type="ChEBI" id="CHEBI:29105"/>
    </ligand>
</feature>
<keyword evidence="3" id="KW-0862">Zinc</keyword>
<dbReference type="Gene3D" id="3.20.20.330">
    <property type="entry name" value="Homocysteine-binding-like domain"/>
    <property type="match status" value="1"/>
</dbReference>
<dbReference type="PANTHER" id="PTHR11103:SF18">
    <property type="entry name" value="SLR1189 PROTEIN"/>
    <property type="match status" value="1"/>
</dbReference>
<evidence type="ECO:0000313" key="5">
    <source>
        <dbReference type="EMBL" id="MQX13011.1"/>
    </source>
</evidence>
<feature type="binding site" evidence="3">
    <location>
        <position position="300"/>
    </location>
    <ligand>
        <name>Zn(2+)</name>
        <dbReference type="ChEBI" id="CHEBI:29105"/>
    </ligand>
</feature>
<reference evidence="5" key="3">
    <citation type="submission" date="2019-10" db="EMBL/GenBank/DDBJ databases">
        <authorList>
            <person name="Sugawara M."/>
            <person name="Epstein B."/>
            <person name="Badgley B."/>
            <person name="Unno T."/>
            <person name="Xu L."/>
            <person name="Reese J."/>
            <person name="Gyaneshwar P."/>
            <person name="Denny R."/>
            <person name="Mudege J."/>
            <person name="Bharti A."/>
            <person name="Farmer A."/>
            <person name="May G."/>
            <person name="Woodward J."/>
            <person name="Medigue C."/>
            <person name="Vallenet D."/>
            <person name="Lajus A."/>
            <person name="Rouy Z."/>
            <person name="Martinez-Vaz B."/>
            <person name="Tiffin P."/>
            <person name="Young N."/>
            <person name="Sadowsky M."/>
        </authorList>
    </citation>
    <scope>NUCLEOTIDE SEQUENCE</scope>
    <source>
        <strain evidence="5">USDA205</strain>
    </source>
</reference>
<evidence type="ECO:0000313" key="6">
    <source>
        <dbReference type="EMBL" id="PDT47215.1"/>
    </source>
</evidence>
<evidence type="ECO:0000256" key="2">
    <source>
        <dbReference type="ARBA" id="ARBA00022679"/>
    </source>
</evidence>
<keyword evidence="2 3" id="KW-0808">Transferase</keyword>
<dbReference type="InterPro" id="IPR003726">
    <property type="entry name" value="HCY_dom"/>
</dbReference>